<keyword evidence="5 7" id="KW-0808">Transferase</keyword>
<comment type="subunit">
    <text evidence="3 7">Homodecamer; pentamer of dimers.</text>
</comment>
<evidence type="ECO:0000256" key="8">
    <source>
        <dbReference type="PIRSR" id="PIRSR000388-1"/>
    </source>
</evidence>
<dbReference type="EMBL" id="FNHB01000003">
    <property type="protein sequence ID" value="SDM27810.1"/>
    <property type="molecule type" value="Genomic_DNA"/>
</dbReference>
<keyword evidence="4 7" id="KW-0566">Pantothenate biosynthesis</keyword>
<evidence type="ECO:0000256" key="9">
    <source>
        <dbReference type="PIRSR" id="PIRSR000388-2"/>
    </source>
</evidence>
<dbReference type="GO" id="GO:0005737">
    <property type="term" value="C:cytoplasm"/>
    <property type="evidence" value="ECO:0007669"/>
    <property type="project" value="UniProtKB-SubCell"/>
</dbReference>
<evidence type="ECO:0000256" key="3">
    <source>
        <dbReference type="ARBA" id="ARBA00011424"/>
    </source>
</evidence>
<reference evidence="11 12" key="1">
    <citation type="submission" date="2016-10" db="EMBL/GenBank/DDBJ databases">
        <authorList>
            <person name="de Groot N.N."/>
        </authorList>
    </citation>
    <scope>NUCLEOTIDE SEQUENCE [LARGE SCALE GENOMIC DNA]</scope>
    <source>
        <strain evidence="11 12">DSM 1736</strain>
    </source>
</reference>
<feature type="binding site" evidence="7 10">
    <location>
        <position position="46"/>
    </location>
    <ligand>
        <name>Mg(2+)</name>
        <dbReference type="ChEBI" id="CHEBI:18420"/>
    </ligand>
</feature>
<dbReference type="RefSeq" id="WP_092071569.1">
    <property type="nucleotide sequence ID" value="NZ_FNHB01000003.1"/>
</dbReference>
<dbReference type="GO" id="GO:0032259">
    <property type="term" value="P:methylation"/>
    <property type="evidence" value="ECO:0007669"/>
    <property type="project" value="UniProtKB-KW"/>
</dbReference>
<dbReference type="NCBIfam" id="TIGR00222">
    <property type="entry name" value="panB"/>
    <property type="match status" value="1"/>
</dbReference>
<dbReference type="HAMAP" id="MF_00156">
    <property type="entry name" value="PanB"/>
    <property type="match status" value="1"/>
</dbReference>
<dbReference type="AlphaFoldDB" id="A0A1G9RXS4"/>
<accession>A0A1G9RXS4</accession>
<keyword evidence="7" id="KW-0963">Cytoplasm</keyword>
<keyword evidence="11" id="KW-0489">Methyltransferase</keyword>
<dbReference type="GO" id="GO:0015940">
    <property type="term" value="P:pantothenate biosynthetic process"/>
    <property type="evidence" value="ECO:0007669"/>
    <property type="project" value="UniProtKB-UniRule"/>
</dbReference>
<dbReference type="FunFam" id="3.20.20.60:FF:000003">
    <property type="entry name" value="3-methyl-2-oxobutanoate hydroxymethyltransferase"/>
    <property type="match status" value="1"/>
</dbReference>
<dbReference type="Proteomes" id="UP000214880">
    <property type="component" value="Unassembled WGS sequence"/>
</dbReference>
<evidence type="ECO:0000256" key="2">
    <source>
        <dbReference type="ARBA" id="ARBA00008676"/>
    </source>
</evidence>
<feature type="binding site" evidence="7 9">
    <location>
        <begin position="46"/>
        <end position="47"/>
    </location>
    <ligand>
        <name>3-methyl-2-oxobutanoate</name>
        <dbReference type="ChEBI" id="CHEBI:11851"/>
    </ligand>
</feature>
<keyword evidence="7 10" id="KW-0479">Metal-binding</keyword>
<evidence type="ECO:0000256" key="6">
    <source>
        <dbReference type="ARBA" id="ARBA00056497"/>
    </source>
</evidence>
<dbReference type="GO" id="GO:0003864">
    <property type="term" value="F:3-methyl-2-oxobutanoate hydroxymethyltransferase activity"/>
    <property type="evidence" value="ECO:0007669"/>
    <property type="project" value="UniProtKB-UniRule"/>
</dbReference>
<dbReference type="Pfam" id="PF02548">
    <property type="entry name" value="Pantoate_transf"/>
    <property type="match status" value="1"/>
</dbReference>
<dbReference type="GO" id="GO:0008168">
    <property type="term" value="F:methyltransferase activity"/>
    <property type="evidence" value="ECO:0007669"/>
    <property type="project" value="UniProtKB-KW"/>
</dbReference>
<evidence type="ECO:0000256" key="10">
    <source>
        <dbReference type="PIRSR" id="PIRSR000388-3"/>
    </source>
</evidence>
<dbReference type="NCBIfam" id="NF001452">
    <property type="entry name" value="PRK00311.1"/>
    <property type="match status" value="1"/>
</dbReference>
<organism evidence="11 12">
    <name type="scientific">Dendrosporobacter quercicolus</name>
    <dbReference type="NCBI Taxonomy" id="146817"/>
    <lineage>
        <taxon>Bacteria</taxon>
        <taxon>Bacillati</taxon>
        <taxon>Bacillota</taxon>
        <taxon>Negativicutes</taxon>
        <taxon>Selenomonadales</taxon>
        <taxon>Sporomusaceae</taxon>
        <taxon>Dendrosporobacter</taxon>
    </lineage>
</organism>
<dbReference type="SUPFAM" id="SSF51621">
    <property type="entry name" value="Phosphoenolpyruvate/pyruvate domain"/>
    <property type="match status" value="1"/>
</dbReference>
<sequence length="277" mass="29803">MKKKLTIPQFKEMKAQGQRFSMVTAYDYTFARIVDKTPVEMILVGDSLGMVMLGYDSTVSVTMEDMLHHIKPVVRGARHTFVVGDMPFGSYNVSVGEAIRNANRIIQQGGADAIKIEGGSNVLEIVSEMVKGGIPVIGHIGLTPQTAAQLGGFKVQGKDAEIARRLVEDALHLEQAGVFALVLECVVAPIAELITGKVAIPTIGIGAGPACDAQVLVLQDLLGLYDKFTPKFVKQYAQLNDPIANALTTYAREVADGSFPGPEQSFGLNQEPLGRLY</sequence>
<dbReference type="EC" id="2.1.2.11" evidence="7"/>
<evidence type="ECO:0000313" key="12">
    <source>
        <dbReference type="Proteomes" id="UP000214880"/>
    </source>
</evidence>
<dbReference type="OrthoDB" id="9781789at2"/>
<name>A0A1G9RXS4_9FIRM</name>
<feature type="binding site" evidence="7 10">
    <location>
        <position position="117"/>
    </location>
    <ligand>
        <name>Mg(2+)</name>
        <dbReference type="ChEBI" id="CHEBI:18420"/>
    </ligand>
</feature>
<evidence type="ECO:0000313" key="11">
    <source>
        <dbReference type="EMBL" id="SDM27810.1"/>
    </source>
</evidence>
<dbReference type="PIRSF" id="PIRSF000388">
    <property type="entry name" value="Pantoate_hydroxy_MeTrfase"/>
    <property type="match status" value="1"/>
</dbReference>
<comment type="pathway">
    <text evidence="1 7">Cofactor biosynthesis; (R)-pantothenate biosynthesis; (R)-pantoate from 3-methyl-2-oxobutanoate: step 1/2.</text>
</comment>
<evidence type="ECO:0000256" key="4">
    <source>
        <dbReference type="ARBA" id="ARBA00022655"/>
    </source>
</evidence>
<dbReference type="InterPro" id="IPR040442">
    <property type="entry name" value="Pyrv_kinase-like_dom_sf"/>
</dbReference>
<comment type="catalytic activity">
    <reaction evidence="7">
        <text>(6R)-5,10-methylene-5,6,7,8-tetrahydrofolate + 3-methyl-2-oxobutanoate + H2O = 2-dehydropantoate + (6S)-5,6,7,8-tetrahydrofolate</text>
        <dbReference type="Rhea" id="RHEA:11824"/>
        <dbReference type="ChEBI" id="CHEBI:11561"/>
        <dbReference type="ChEBI" id="CHEBI:11851"/>
        <dbReference type="ChEBI" id="CHEBI:15377"/>
        <dbReference type="ChEBI" id="CHEBI:15636"/>
        <dbReference type="ChEBI" id="CHEBI:57453"/>
        <dbReference type="EC" id="2.1.2.11"/>
    </reaction>
</comment>
<proteinExistence type="inferred from homology"/>
<gene>
    <name evidence="7" type="primary">panB</name>
    <name evidence="11" type="ORF">SAMN04488502_103136</name>
</gene>
<dbReference type="PANTHER" id="PTHR20881">
    <property type="entry name" value="3-METHYL-2-OXOBUTANOATE HYDROXYMETHYLTRANSFERASE"/>
    <property type="match status" value="1"/>
</dbReference>
<keyword evidence="12" id="KW-1185">Reference proteome</keyword>
<dbReference type="UniPathway" id="UPA00028">
    <property type="reaction ID" value="UER00003"/>
</dbReference>
<dbReference type="PANTHER" id="PTHR20881:SF0">
    <property type="entry name" value="3-METHYL-2-OXOBUTANOATE HYDROXYMETHYLTRANSFERASE"/>
    <property type="match status" value="1"/>
</dbReference>
<evidence type="ECO:0000256" key="5">
    <source>
        <dbReference type="ARBA" id="ARBA00022679"/>
    </source>
</evidence>
<feature type="active site" description="Proton acceptor" evidence="7 8">
    <location>
        <position position="184"/>
    </location>
</feature>
<dbReference type="CDD" id="cd06557">
    <property type="entry name" value="KPHMT-like"/>
    <property type="match status" value="1"/>
</dbReference>
<dbReference type="InterPro" id="IPR015813">
    <property type="entry name" value="Pyrv/PenolPyrv_kinase-like_dom"/>
</dbReference>
<comment type="subcellular location">
    <subcellularLocation>
        <location evidence="7">Cytoplasm</location>
    </subcellularLocation>
</comment>
<feature type="binding site" evidence="7 9">
    <location>
        <position position="85"/>
    </location>
    <ligand>
        <name>3-methyl-2-oxobutanoate</name>
        <dbReference type="ChEBI" id="CHEBI:11851"/>
    </ligand>
</feature>
<dbReference type="Gene3D" id="3.20.20.60">
    <property type="entry name" value="Phosphoenolpyruvate-binding domains"/>
    <property type="match status" value="1"/>
</dbReference>
<feature type="binding site" evidence="7 10">
    <location>
        <position position="85"/>
    </location>
    <ligand>
        <name>Mg(2+)</name>
        <dbReference type="ChEBI" id="CHEBI:18420"/>
    </ligand>
</feature>
<protein>
    <recommendedName>
        <fullName evidence="7">3-methyl-2-oxobutanoate hydroxymethyltransferase</fullName>
        <ecNumber evidence="7">2.1.2.11</ecNumber>
    </recommendedName>
    <alternativeName>
        <fullName evidence="7">Ketopantoate hydroxymethyltransferase</fullName>
        <shortName evidence="7">KPHMT</shortName>
    </alternativeName>
</protein>
<dbReference type="STRING" id="146817.SAMN04488502_103136"/>
<evidence type="ECO:0000256" key="7">
    <source>
        <dbReference type="HAMAP-Rule" id="MF_00156"/>
    </source>
</evidence>
<comment type="cofactor">
    <cofactor evidence="7 10">
        <name>Mg(2+)</name>
        <dbReference type="ChEBI" id="CHEBI:18420"/>
    </cofactor>
    <text evidence="7 10">Binds 1 Mg(2+) ion per subunit.</text>
</comment>
<comment type="function">
    <text evidence="6 7">Catalyzes the reversible reaction in which hydroxymethyl group from 5,10-methylenetetrahydrofolate is transferred onto alpha-ketoisovalerate to form ketopantoate.</text>
</comment>
<dbReference type="InterPro" id="IPR003700">
    <property type="entry name" value="Pantoate_hydroxy_MeTrfase"/>
</dbReference>
<feature type="binding site" evidence="7 9">
    <location>
        <position position="115"/>
    </location>
    <ligand>
        <name>3-methyl-2-oxobutanoate</name>
        <dbReference type="ChEBI" id="CHEBI:11851"/>
    </ligand>
</feature>
<evidence type="ECO:0000256" key="1">
    <source>
        <dbReference type="ARBA" id="ARBA00005033"/>
    </source>
</evidence>
<comment type="similarity">
    <text evidence="2 7">Belongs to the PanB family.</text>
</comment>
<keyword evidence="7 10" id="KW-0460">Magnesium</keyword>
<dbReference type="GO" id="GO:0000287">
    <property type="term" value="F:magnesium ion binding"/>
    <property type="evidence" value="ECO:0007669"/>
    <property type="project" value="TreeGrafter"/>
</dbReference>